<reference evidence="2 3" key="1">
    <citation type="journal article" date="2022" name="Allergy">
        <title>Genome assembly and annotation of Periplaneta americana reveal a comprehensive cockroach allergen profile.</title>
        <authorList>
            <person name="Wang L."/>
            <person name="Xiong Q."/>
            <person name="Saelim N."/>
            <person name="Wang L."/>
            <person name="Nong W."/>
            <person name="Wan A.T."/>
            <person name="Shi M."/>
            <person name="Liu X."/>
            <person name="Cao Q."/>
            <person name="Hui J.H.L."/>
            <person name="Sookrung N."/>
            <person name="Leung T.F."/>
            <person name="Tungtrongchitr A."/>
            <person name="Tsui S.K.W."/>
        </authorList>
    </citation>
    <scope>NUCLEOTIDE SEQUENCE [LARGE SCALE GENOMIC DNA]</scope>
    <source>
        <strain evidence="2">PWHHKU_190912</strain>
    </source>
</reference>
<keyword evidence="3" id="KW-1185">Reference proteome</keyword>
<evidence type="ECO:0000259" key="1">
    <source>
        <dbReference type="Pfam" id="PF16087"/>
    </source>
</evidence>
<dbReference type="EMBL" id="JAJSOF020000019">
    <property type="protein sequence ID" value="KAJ4437761.1"/>
    <property type="molecule type" value="Genomic_DNA"/>
</dbReference>
<gene>
    <name evidence="2" type="ORF">ANN_13699</name>
</gene>
<proteinExistence type="predicted"/>
<evidence type="ECO:0000313" key="2">
    <source>
        <dbReference type="EMBL" id="KAJ4437761.1"/>
    </source>
</evidence>
<feature type="domain" description="DUF4817" evidence="1">
    <location>
        <begin position="5"/>
        <end position="59"/>
    </location>
</feature>
<accession>A0ABQ8SVK9</accession>
<dbReference type="Proteomes" id="UP001148838">
    <property type="component" value="Unassembled WGS sequence"/>
</dbReference>
<dbReference type="Pfam" id="PF16087">
    <property type="entry name" value="DUF4817"/>
    <property type="match status" value="1"/>
</dbReference>
<protein>
    <recommendedName>
        <fullName evidence="1">DUF4817 domain-containing protein</fullName>
    </recommendedName>
</protein>
<dbReference type="InterPro" id="IPR032135">
    <property type="entry name" value="DUF4817"/>
</dbReference>
<name>A0ABQ8SVK9_PERAM</name>
<organism evidence="2 3">
    <name type="scientific">Periplaneta americana</name>
    <name type="common">American cockroach</name>
    <name type="synonym">Blatta americana</name>
    <dbReference type="NCBI Taxonomy" id="6978"/>
    <lineage>
        <taxon>Eukaryota</taxon>
        <taxon>Metazoa</taxon>
        <taxon>Ecdysozoa</taxon>
        <taxon>Arthropoda</taxon>
        <taxon>Hexapoda</taxon>
        <taxon>Insecta</taxon>
        <taxon>Pterygota</taxon>
        <taxon>Neoptera</taxon>
        <taxon>Polyneoptera</taxon>
        <taxon>Dictyoptera</taxon>
        <taxon>Blattodea</taxon>
        <taxon>Blattoidea</taxon>
        <taxon>Blattidae</taxon>
        <taxon>Blattinae</taxon>
        <taxon>Periplaneta</taxon>
    </lineage>
</organism>
<evidence type="ECO:0000313" key="3">
    <source>
        <dbReference type="Proteomes" id="UP001148838"/>
    </source>
</evidence>
<comment type="caution">
    <text evidence="2">The sequence shown here is derived from an EMBL/GenBank/DDBJ whole genome shotgun (WGS) entry which is preliminary data.</text>
</comment>
<sequence>MVQYSFQEQAEMVFVYGQADGNGREAARMYRATYPDRQHHPHHTTFGAIFRRLCEHGSFETDERAGRSQNGSKSCVMWVVLSVRVRDLVHPCCLSTVSTCLATHRHHLDFFLE</sequence>